<evidence type="ECO:0000313" key="9">
    <source>
        <dbReference type="Proteomes" id="UP000504635"/>
    </source>
</evidence>
<evidence type="ECO:0000256" key="1">
    <source>
        <dbReference type="ARBA" id="ARBA00004167"/>
    </source>
</evidence>
<proteinExistence type="predicted"/>
<keyword evidence="5 8" id="KW-1133">Transmembrane helix</keyword>
<dbReference type="OrthoDB" id="10062605at2759"/>
<dbReference type="GeneID" id="115890983"/>
<evidence type="ECO:0000256" key="5">
    <source>
        <dbReference type="ARBA" id="ARBA00022989"/>
    </source>
</evidence>
<evidence type="ECO:0000256" key="7">
    <source>
        <dbReference type="ARBA" id="ARBA00023136"/>
    </source>
</evidence>
<sequence>MTDLCIRSNNKYSKSNFTRGRSNSDGAARSAYLEDARAFPSLPNSVLEKMGLHGDTPRDRLSEENLEQKFTTLALAFTIDSATIKDRCERQRRTRDQTETNFNLEVDKLREKLTFLQPFCTDFERAELLSMLFAQVDTLMKAASLVSISAERYGAVQHEERLTESVQLMLTHVQALKQQRDSARRQLQYTKRVLQEPIQPLPIQNQKGLAGINKKIICKRRASVDSVNSLQQDQAIKLNRRISDLSFRAHLPKTTRPSRLDLGMELKKIKEIASDESIKDHAKNVDDVPIVQTILREDSNIEFVAGKNDIVNSPKDTCRSILKHANSFLRCQAERHSATVKTKLIQFFGKWSENDYLRAILNACAVLCFSVSILTLVSLFLEQESVWNFSWFLPRNNVKN</sequence>
<dbReference type="InterPro" id="IPR008677">
    <property type="entry name" value="MRVI1"/>
</dbReference>
<dbReference type="AlphaFoldDB" id="A0A6J2YVB0"/>
<accession>A0A6J2YVB0</accession>
<evidence type="ECO:0000256" key="4">
    <source>
        <dbReference type="ARBA" id="ARBA00022692"/>
    </source>
</evidence>
<dbReference type="Proteomes" id="UP000504635">
    <property type="component" value="Unplaced"/>
</dbReference>
<comment type="subcellular location">
    <subcellularLocation>
        <location evidence="2">Cytoplasm</location>
    </subcellularLocation>
    <subcellularLocation>
        <location evidence="1">Membrane</location>
        <topology evidence="1">Single-pass membrane protein</topology>
    </subcellularLocation>
</comment>
<evidence type="ECO:0000256" key="2">
    <source>
        <dbReference type="ARBA" id="ARBA00004496"/>
    </source>
</evidence>
<dbReference type="GO" id="GO:0016020">
    <property type="term" value="C:membrane"/>
    <property type="evidence" value="ECO:0007669"/>
    <property type="project" value="UniProtKB-SubCell"/>
</dbReference>
<protein>
    <submittedName>
        <fullName evidence="10">Lymphoid-restricted membrane protein-like isoform X2</fullName>
    </submittedName>
</protein>
<evidence type="ECO:0000313" key="10">
    <source>
        <dbReference type="RefSeq" id="XP_030767219.1"/>
    </source>
</evidence>
<keyword evidence="6" id="KW-0175">Coiled coil</keyword>
<keyword evidence="9" id="KW-1185">Reference proteome</keyword>
<name>A0A6J2YVB0_SITOR</name>
<keyword evidence="4 8" id="KW-0812">Transmembrane</keyword>
<dbReference type="Pfam" id="PF05781">
    <property type="entry name" value="MRVI1"/>
    <property type="match status" value="1"/>
</dbReference>
<dbReference type="GO" id="GO:0005737">
    <property type="term" value="C:cytoplasm"/>
    <property type="evidence" value="ECO:0007669"/>
    <property type="project" value="UniProtKB-SubCell"/>
</dbReference>
<evidence type="ECO:0000256" key="6">
    <source>
        <dbReference type="ARBA" id="ARBA00023054"/>
    </source>
</evidence>
<keyword evidence="7 8" id="KW-0472">Membrane</keyword>
<keyword evidence="3" id="KW-0963">Cytoplasm</keyword>
<dbReference type="PANTHER" id="PTHR15352">
    <property type="entry name" value="LYMPHOID-RESTRICTED MEMBRANE PROTEIN, JAW1"/>
    <property type="match status" value="1"/>
</dbReference>
<feature type="transmembrane region" description="Helical" evidence="8">
    <location>
        <begin position="359"/>
        <end position="381"/>
    </location>
</feature>
<organism evidence="9 10">
    <name type="scientific">Sitophilus oryzae</name>
    <name type="common">Rice weevil</name>
    <name type="synonym">Curculio oryzae</name>
    <dbReference type="NCBI Taxonomy" id="7048"/>
    <lineage>
        <taxon>Eukaryota</taxon>
        <taxon>Metazoa</taxon>
        <taxon>Ecdysozoa</taxon>
        <taxon>Arthropoda</taxon>
        <taxon>Hexapoda</taxon>
        <taxon>Insecta</taxon>
        <taxon>Pterygota</taxon>
        <taxon>Neoptera</taxon>
        <taxon>Endopterygota</taxon>
        <taxon>Coleoptera</taxon>
        <taxon>Polyphaga</taxon>
        <taxon>Cucujiformia</taxon>
        <taxon>Curculionidae</taxon>
        <taxon>Dryophthorinae</taxon>
        <taxon>Sitophilus</taxon>
    </lineage>
</organism>
<evidence type="ECO:0000256" key="8">
    <source>
        <dbReference type="SAM" id="Phobius"/>
    </source>
</evidence>
<reference evidence="10" key="1">
    <citation type="submission" date="2025-08" db="UniProtKB">
        <authorList>
            <consortium name="RefSeq"/>
        </authorList>
    </citation>
    <scope>IDENTIFICATION</scope>
    <source>
        <tissue evidence="10">Gonads</tissue>
    </source>
</reference>
<evidence type="ECO:0000256" key="3">
    <source>
        <dbReference type="ARBA" id="ARBA00022490"/>
    </source>
</evidence>
<dbReference type="PANTHER" id="PTHR15352:SF1">
    <property type="entry name" value="KASH5-LIKE COILED-COIL DOMAIN-CONTAINING PROTEIN"/>
    <property type="match status" value="1"/>
</dbReference>
<gene>
    <name evidence="10" type="primary">LOC115890983</name>
</gene>
<dbReference type="RefSeq" id="XP_030767219.1">
    <property type="nucleotide sequence ID" value="XM_030911359.1"/>
</dbReference>